<dbReference type="eggNOG" id="ENOG502RMTT">
    <property type="taxonomic scope" value="Eukaryota"/>
</dbReference>
<name>C1MWI2_MICPC</name>
<dbReference type="RefSeq" id="XP_003060220.1">
    <property type="nucleotide sequence ID" value="XM_003060174.1"/>
</dbReference>
<feature type="transmembrane region" description="Helical" evidence="1">
    <location>
        <begin position="232"/>
        <end position="252"/>
    </location>
</feature>
<dbReference type="OrthoDB" id="410754at2759"/>
<reference evidence="2 3" key="1">
    <citation type="journal article" date="2009" name="Science">
        <title>Green evolution and dynamic adaptations revealed by genomes of the marine picoeukaryotes Micromonas.</title>
        <authorList>
            <person name="Worden A.Z."/>
            <person name="Lee J.H."/>
            <person name="Mock T."/>
            <person name="Rouze P."/>
            <person name="Simmons M.P."/>
            <person name="Aerts A.L."/>
            <person name="Allen A.E."/>
            <person name="Cuvelier M.L."/>
            <person name="Derelle E."/>
            <person name="Everett M.V."/>
            <person name="Foulon E."/>
            <person name="Grimwood J."/>
            <person name="Gundlach H."/>
            <person name="Henrissat B."/>
            <person name="Napoli C."/>
            <person name="McDonald S.M."/>
            <person name="Parker M.S."/>
            <person name="Rombauts S."/>
            <person name="Salamov A."/>
            <person name="Von Dassow P."/>
            <person name="Badger J.H."/>
            <person name="Coutinho P.M."/>
            <person name="Demir E."/>
            <person name="Dubchak I."/>
            <person name="Gentemann C."/>
            <person name="Eikrem W."/>
            <person name="Gready J.E."/>
            <person name="John U."/>
            <person name="Lanier W."/>
            <person name="Lindquist E.A."/>
            <person name="Lucas S."/>
            <person name="Mayer K.F."/>
            <person name="Moreau H."/>
            <person name="Not F."/>
            <person name="Otillar R."/>
            <person name="Panaud O."/>
            <person name="Pangilinan J."/>
            <person name="Paulsen I."/>
            <person name="Piegu B."/>
            <person name="Poliakov A."/>
            <person name="Robbens S."/>
            <person name="Schmutz J."/>
            <person name="Toulza E."/>
            <person name="Wyss T."/>
            <person name="Zelensky A."/>
            <person name="Zhou K."/>
            <person name="Armbrust E.V."/>
            <person name="Bhattacharya D."/>
            <person name="Goodenough U.W."/>
            <person name="Van de Peer Y."/>
            <person name="Grigoriev I.V."/>
        </authorList>
    </citation>
    <scope>NUCLEOTIDE SEQUENCE [LARGE SCALE GENOMIC DNA]</scope>
    <source>
        <strain evidence="2 3">CCMP1545</strain>
    </source>
</reference>
<keyword evidence="1" id="KW-1133">Transmembrane helix</keyword>
<dbReference type="PANTHER" id="PTHR35791:SF1">
    <property type="entry name" value="UPF0754 MEMBRANE PROTEIN YHEB"/>
    <property type="match status" value="1"/>
</dbReference>
<organism evidence="3">
    <name type="scientific">Micromonas pusilla (strain CCMP1545)</name>
    <name type="common">Picoplanktonic green alga</name>
    <dbReference type="NCBI Taxonomy" id="564608"/>
    <lineage>
        <taxon>Eukaryota</taxon>
        <taxon>Viridiplantae</taxon>
        <taxon>Chlorophyta</taxon>
        <taxon>Mamiellophyceae</taxon>
        <taxon>Mamiellales</taxon>
        <taxon>Mamiellaceae</taxon>
        <taxon>Micromonas</taxon>
    </lineage>
</organism>
<keyword evidence="1" id="KW-0812">Transmembrane</keyword>
<dbReference type="EMBL" id="GG663741">
    <property type="protein sequence ID" value="EEH56172.1"/>
    <property type="molecule type" value="Genomic_DNA"/>
</dbReference>
<dbReference type="Proteomes" id="UP000001876">
    <property type="component" value="Unassembled WGS sequence"/>
</dbReference>
<gene>
    <name evidence="2" type="ORF">MICPUCDRAFT_18275</name>
</gene>
<protein>
    <submittedName>
        <fullName evidence="2">Predicted protein</fullName>
    </submittedName>
</protein>
<dbReference type="OMA" id="PFFAAIW"/>
<evidence type="ECO:0000313" key="2">
    <source>
        <dbReference type="EMBL" id="EEH56172.1"/>
    </source>
</evidence>
<feature type="transmembrane region" description="Helical" evidence="1">
    <location>
        <begin position="203"/>
        <end position="226"/>
    </location>
</feature>
<accession>C1MWI2</accession>
<proteinExistence type="predicted"/>
<dbReference type="KEGG" id="mpp:MICPUCDRAFT_18275"/>
<dbReference type="AlphaFoldDB" id="C1MWI2"/>
<dbReference type="GeneID" id="9685368"/>
<keyword evidence="3" id="KW-1185">Reference proteome</keyword>
<feature type="transmembrane region" description="Helical" evidence="1">
    <location>
        <begin position="14"/>
        <end position="34"/>
    </location>
</feature>
<sequence>MKRAKDKFDADRQAILLIPVVAAFVGWFTNWLAVKMIFYPITFLGVALAQKVEGELWGYPILNPLGVFGWQGIVPAKAAQMAHTMVTMVTTKLIDVQEVFMRLNPDVVASLLSKQAPSIAEEVARDVAPNWVVDLGENALPSSVVTPHLEDGVRRYLSGFVRLLQRNVDRVIDLKELVVVEMCEDKRTLVELFRRCGREELKFLVNSGLFFGFLLGCVQAGVWLFYDNPWTLTIGGTIVGLATNWIALKCIFEPIEPYYLFGNAKLKIQGLFLQRQTEVSGEFSDHLASKVLTSEKIWDNMLQGDRAGDFEELLEGYTRDFVTSEAAYQGRGMLSGLGFGRTATVEDTALLDEVVAKVKERLLDHVHVLHEYTDDTLALKELMRERMALMTPREFERVLHPIFEQDELTLIISGAVLGAIAGFAQQVWSVSVDDGGRKKATSEPEREIDFSELNDVELAELIAELRKDLVDNPISRKYMDAFDEDFVNGTVGRETMRQYQKYRSIVPKPRNYDE</sequence>
<dbReference type="PANTHER" id="PTHR35791">
    <property type="entry name" value="UPF0754 MEMBRANE PROTEIN YHEB"/>
    <property type="match status" value="1"/>
</dbReference>
<keyword evidence="1" id="KW-0472">Membrane</keyword>
<evidence type="ECO:0000313" key="3">
    <source>
        <dbReference type="Proteomes" id="UP000001876"/>
    </source>
</evidence>
<evidence type="ECO:0000256" key="1">
    <source>
        <dbReference type="SAM" id="Phobius"/>
    </source>
</evidence>